<dbReference type="CDD" id="cd00311">
    <property type="entry name" value="TIM"/>
    <property type="match status" value="1"/>
</dbReference>
<sequence>MGVVIINFKAYKEGFGKRALELAKIAENVASRCDEYVGIAVSFLDLPVIAREVSIDVYAQHVDAVGFGSHTGRINADMIAEYGAKGSLVNHSERRLKLADIEFNVSRLRELGLTSVVCTNNVPTTAAAAALNPDFVAVEPPELIGSGIPVSKAEPEVVENSVKAAKEVNKSVRVLCGAGITTHEDYVKALELGAEGVLLASGVVKAEDQKRALEELVGLL</sequence>
<dbReference type="HOGENOM" id="CLU_104921_0_0_2"/>
<dbReference type="InterPro" id="IPR035990">
    <property type="entry name" value="TIM_sf"/>
</dbReference>
<comment type="catalytic activity">
    <reaction evidence="7 8">
        <text>D-glyceraldehyde 3-phosphate = dihydroxyacetone phosphate</text>
        <dbReference type="Rhea" id="RHEA:18585"/>
        <dbReference type="ChEBI" id="CHEBI:57642"/>
        <dbReference type="ChEBI" id="CHEBI:59776"/>
        <dbReference type="EC" id="5.3.1.1"/>
    </reaction>
</comment>
<proteinExistence type="inferred from homology"/>
<keyword evidence="5 7" id="KW-0413">Isomerase</keyword>
<comment type="similarity">
    <text evidence="7 8">Belongs to the triosephosphate isomerase family.</text>
</comment>
<organism evidence="9 10">
    <name type="scientific">Archaeoglobus fulgidus DSM 8774</name>
    <dbReference type="NCBI Taxonomy" id="1344584"/>
    <lineage>
        <taxon>Archaea</taxon>
        <taxon>Methanobacteriati</taxon>
        <taxon>Methanobacteriota</taxon>
        <taxon>Archaeoglobi</taxon>
        <taxon>Archaeoglobales</taxon>
        <taxon>Archaeoglobaceae</taxon>
        <taxon>Archaeoglobus</taxon>
    </lineage>
</organism>
<dbReference type="SUPFAM" id="SSF51351">
    <property type="entry name" value="Triosephosphate isomerase (TIM)"/>
    <property type="match status" value="1"/>
</dbReference>
<evidence type="ECO:0000256" key="5">
    <source>
        <dbReference type="ARBA" id="ARBA00023235"/>
    </source>
</evidence>
<feature type="binding site" evidence="7">
    <location>
        <begin position="200"/>
        <end position="201"/>
    </location>
    <ligand>
        <name>substrate</name>
    </ligand>
</feature>
<keyword evidence="4 7" id="KW-0324">Glycolysis</keyword>
<dbReference type="GO" id="GO:0046166">
    <property type="term" value="P:glyceraldehyde-3-phosphate biosynthetic process"/>
    <property type="evidence" value="ECO:0007669"/>
    <property type="project" value="TreeGrafter"/>
</dbReference>
<dbReference type="EMBL" id="CP006577">
    <property type="protein sequence ID" value="AIG98184.1"/>
    <property type="molecule type" value="Genomic_DNA"/>
</dbReference>
<evidence type="ECO:0000313" key="10">
    <source>
        <dbReference type="Proteomes" id="UP000028501"/>
    </source>
</evidence>
<dbReference type="PANTHER" id="PTHR21139:SF42">
    <property type="entry name" value="TRIOSEPHOSPHATE ISOMERASE"/>
    <property type="match status" value="1"/>
</dbReference>
<dbReference type="GO" id="GO:0019563">
    <property type="term" value="P:glycerol catabolic process"/>
    <property type="evidence" value="ECO:0007669"/>
    <property type="project" value="TreeGrafter"/>
</dbReference>
<gene>
    <name evidence="7" type="primary">tpiA</name>
    <name evidence="9" type="ORF">AFULGI_00014150</name>
</gene>
<dbReference type="KEGG" id="afg:AFULGI_00014150"/>
<feature type="active site" description="Proton acceptor" evidence="7">
    <location>
        <position position="139"/>
    </location>
</feature>
<dbReference type="Pfam" id="PF00121">
    <property type="entry name" value="TIM"/>
    <property type="match status" value="1"/>
</dbReference>
<dbReference type="PROSITE" id="PS00171">
    <property type="entry name" value="TIM_1"/>
    <property type="match status" value="1"/>
</dbReference>
<comment type="function">
    <text evidence="7">Involved in the gluconeogenesis. Catalyzes stereospecifically the conversion of dihydroxyacetone phosphate (DHAP) to D-glyceraldehyde-3-phosphate (G3P).</text>
</comment>
<keyword evidence="2 7" id="KW-0312">Gluconeogenesis</keyword>
<dbReference type="Gene3D" id="3.20.20.70">
    <property type="entry name" value="Aldolase class I"/>
    <property type="match status" value="1"/>
</dbReference>
<evidence type="ECO:0000256" key="6">
    <source>
        <dbReference type="ARBA" id="ARBA00044762"/>
    </source>
</evidence>
<dbReference type="GO" id="GO:0005829">
    <property type="term" value="C:cytosol"/>
    <property type="evidence" value="ECO:0007669"/>
    <property type="project" value="TreeGrafter"/>
</dbReference>
<comment type="subunit">
    <text evidence="6 7">Homotetramer; dimer of dimers.</text>
</comment>
<dbReference type="GO" id="GO:0006096">
    <property type="term" value="P:glycolytic process"/>
    <property type="evidence" value="ECO:0007669"/>
    <property type="project" value="UniProtKB-UniRule"/>
</dbReference>
<dbReference type="GO" id="GO:0004807">
    <property type="term" value="F:triose-phosphate isomerase activity"/>
    <property type="evidence" value="ECO:0007669"/>
    <property type="project" value="UniProtKB-UniRule"/>
</dbReference>
<protein>
    <recommendedName>
        <fullName evidence="1 7">Triosephosphate isomerase</fullName>
        <shortName evidence="7">TIM</shortName>
        <shortName evidence="7">TPI</shortName>
        <ecNumber evidence="7 8">5.3.1.1</ecNumber>
    </recommendedName>
    <alternativeName>
        <fullName evidence="7">Triose-phosphate isomerase</fullName>
    </alternativeName>
</protein>
<evidence type="ECO:0000256" key="8">
    <source>
        <dbReference type="RuleBase" id="RU363013"/>
    </source>
</evidence>
<evidence type="ECO:0000256" key="2">
    <source>
        <dbReference type="ARBA" id="ARBA00022432"/>
    </source>
</evidence>
<dbReference type="PANTHER" id="PTHR21139">
    <property type="entry name" value="TRIOSEPHOSPHATE ISOMERASE"/>
    <property type="match status" value="1"/>
</dbReference>
<evidence type="ECO:0000256" key="1">
    <source>
        <dbReference type="ARBA" id="ARBA00019397"/>
    </source>
</evidence>
<comment type="pathway">
    <text evidence="7 8">Carbohydrate biosynthesis; gluconeogenesis.</text>
</comment>
<keyword evidence="3 7" id="KW-0963">Cytoplasm</keyword>
<dbReference type="PROSITE" id="PS51440">
    <property type="entry name" value="TIM_2"/>
    <property type="match status" value="1"/>
</dbReference>
<dbReference type="UniPathway" id="UPA00109">
    <property type="reaction ID" value="UER00189"/>
</dbReference>
<dbReference type="InterPro" id="IPR020861">
    <property type="entry name" value="Triosephosphate_isomerase_AS"/>
</dbReference>
<dbReference type="InterPro" id="IPR022891">
    <property type="entry name" value="Triosephosphate_isomerase_arc"/>
</dbReference>
<dbReference type="GeneID" id="24794916"/>
<comment type="pathway">
    <text evidence="7 8">Carbohydrate degradation; glycolysis; D-glyceraldehyde 3-phosphate from glycerone phosphate: step 1/1.</text>
</comment>
<dbReference type="RefSeq" id="WP_048064694.1">
    <property type="nucleotide sequence ID" value="NZ_CP006577.1"/>
</dbReference>
<dbReference type="HAMAP" id="MF_00147_A">
    <property type="entry name" value="TIM_A"/>
    <property type="match status" value="1"/>
</dbReference>
<dbReference type="InterPro" id="IPR000652">
    <property type="entry name" value="Triosephosphate_isomerase"/>
</dbReference>
<accession>A0A075WGH0</accession>
<name>A0A075WGH0_ARCFL</name>
<dbReference type="GO" id="GO:0006094">
    <property type="term" value="P:gluconeogenesis"/>
    <property type="evidence" value="ECO:0007669"/>
    <property type="project" value="UniProtKB-UniRule"/>
</dbReference>
<dbReference type="InterPro" id="IPR013785">
    <property type="entry name" value="Aldolase_TIM"/>
</dbReference>
<evidence type="ECO:0000256" key="7">
    <source>
        <dbReference type="HAMAP-Rule" id="MF_00147"/>
    </source>
</evidence>
<feature type="binding site" evidence="7">
    <location>
        <position position="144"/>
    </location>
    <ligand>
        <name>substrate</name>
    </ligand>
</feature>
<dbReference type="EC" id="5.3.1.1" evidence="7 8"/>
<evidence type="ECO:0000256" key="4">
    <source>
        <dbReference type="ARBA" id="ARBA00023152"/>
    </source>
</evidence>
<dbReference type="NCBIfam" id="NF003302">
    <property type="entry name" value="PRK04302.1"/>
    <property type="match status" value="1"/>
</dbReference>
<dbReference type="AlphaFoldDB" id="A0A075WGH0"/>
<evidence type="ECO:0000256" key="3">
    <source>
        <dbReference type="ARBA" id="ARBA00022490"/>
    </source>
</evidence>
<dbReference type="NCBIfam" id="TIGR00419">
    <property type="entry name" value="tim"/>
    <property type="match status" value="1"/>
</dbReference>
<comment type="subcellular location">
    <subcellularLocation>
        <location evidence="7 8">Cytoplasm</location>
    </subcellularLocation>
</comment>
<feature type="binding site" evidence="7">
    <location>
        <position position="179"/>
    </location>
    <ligand>
        <name>substrate</name>
    </ligand>
</feature>
<evidence type="ECO:0000313" key="9">
    <source>
        <dbReference type="EMBL" id="AIG98184.1"/>
    </source>
</evidence>
<reference evidence="9 10" key="1">
    <citation type="submission" date="2013-07" db="EMBL/GenBank/DDBJ databases">
        <title>Genome of Archaeoglobus fulgidus.</title>
        <authorList>
            <person name="Fiebig A."/>
            <person name="Birkeland N.-K."/>
        </authorList>
    </citation>
    <scope>NUCLEOTIDE SEQUENCE [LARGE SCALE GENOMIC DNA]</scope>
    <source>
        <strain evidence="9 10">DSM 8774</strain>
    </source>
</reference>
<feature type="active site" description="Electrophile" evidence="7">
    <location>
        <position position="91"/>
    </location>
</feature>
<feature type="binding site" evidence="7">
    <location>
        <begin position="7"/>
        <end position="9"/>
    </location>
    <ligand>
        <name>substrate</name>
    </ligand>
</feature>
<dbReference type="UniPathway" id="UPA00138"/>
<dbReference type="FunFam" id="3.20.20.70:FF:000223">
    <property type="entry name" value="Triosephosphate isomerase"/>
    <property type="match status" value="1"/>
</dbReference>
<dbReference type="Proteomes" id="UP000028501">
    <property type="component" value="Chromosome"/>
</dbReference>